<dbReference type="GO" id="GO:0000287">
    <property type="term" value="F:magnesium ion binding"/>
    <property type="evidence" value="ECO:0007669"/>
    <property type="project" value="InterPro"/>
</dbReference>
<dbReference type="GO" id="GO:0016102">
    <property type="term" value="P:diterpenoid biosynthetic process"/>
    <property type="evidence" value="ECO:0007669"/>
    <property type="project" value="InterPro"/>
</dbReference>
<sequence>MASKDNTSFDDGDVPRRFANFQPSAWGDYFVSYDSNTMENQLEEKMTQKQLQKLKEEVMNMFVTMDKSSEKLRLIDSIQRLGLSHHFELEINETLQLMQSSSDDDDDIYNIALKFRLLRQEGYSISSEIFNKFINEEGEFKESIMKNKSGILSLYEASHLRMNGEYTLDQALRFTTTHLQEIAMDDSSPLVDEAKHALKWPIYKAVPRLMTKHYISVHHKDRPNSVLLTFAKLDYTTTQKLYQKELGQHARWDINCMEKLPEYMKIFYEVILKTYEEFEEDMSKDIINYAIHYAKEAFKRQCRVYFIEAKWYHEGYVPTMEEYMEVSVVSTCYYLFAPISFLGMGVAASEEAFKWIESDPMMLKASGIIGRLMNDITSHKFEQERGDVGSAVECYMKQHGVSEEETLVALENEVVRAWKDVVEDYMKSSNISKEICMRVLNLARLSDRFYKEEDGYTFADGTTKCFIASTLVDPVPI</sequence>
<keyword evidence="8" id="KW-1185">Reference proteome</keyword>
<feature type="non-terminal residue" evidence="7">
    <location>
        <position position="1"/>
    </location>
</feature>
<dbReference type="CDD" id="cd00684">
    <property type="entry name" value="Terpene_cyclase_plant_C1"/>
    <property type="match status" value="1"/>
</dbReference>
<dbReference type="GO" id="GO:0010333">
    <property type="term" value="F:terpene synthase activity"/>
    <property type="evidence" value="ECO:0007669"/>
    <property type="project" value="InterPro"/>
</dbReference>
<accession>A0AAV6NDW0</accession>
<keyword evidence="4" id="KW-0456">Lyase</keyword>
<dbReference type="FunFam" id="1.50.10.130:FF:000001">
    <property type="entry name" value="Isoprene synthase, chloroplastic"/>
    <property type="match status" value="1"/>
</dbReference>
<dbReference type="InterPro" id="IPR001906">
    <property type="entry name" value="Terpene_synth_N"/>
</dbReference>
<proteinExistence type="predicted"/>
<gene>
    <name evidence="7" type="ORF">SDJN03_09979</name>
</gene>
<dbReference type="InterPro" id="IPR044814">
    <property type="entry name" value="Terpene_cyclase_plant_C1"/>
</dbReference>
<evidence type="ECO:0000256" key="2">
    <source>
        <dbReference type="ARBA" id="ARBA00022723"/>
    </source>
</evidence>
<keyword evidence="2" id="KW-0479">Metal-binding</keyword>
<evidence type="ECO:0000313" key="8">
    <source>
        <dbReference type="Proteomes" id="UP000685013"/>
    </source>
</evidence>
<evidence type="ECO:0000259" key="5">
    <source>
        <dbReference type="Pfam" id="PF01397"/>
    </source>
</evidence>
<dbReference type="PANTHER" id="PTHR31225">
    <property type="entry name" value="OS04G0344100 PROTEIN-RELATED"/>
    <property type="match status" value="1"/>
</dbReference>
<evidence type="ECO:0000313" key="7">
    <source>
        <dbReference type="EMBL" id="KAG6596799.1"/>
    </source>
</evidence>
<dbReference type="Proteomes" id="UP000685013">
    <property type="component" value="Chromosome 6"/>
</dbReference>
<dbReference type="InterPro" id="IPR050148">
    <property type="entry name" value="Terpene_synthase-like"/>
</dbReference>
<dbReference type="Pfam" id="PF01397">
    <property type="entry name" value="Terpene_synth"/>
    <property type="match status" value="1"/>
</dbReference>
<comment type="caution">
    <text evidence="7">The sequence shown here is derived from an EMBL/GenBank/DDBJ whole genome shotgun (WGS) entry which is preliminary data.</text>
</comment>
<protein>
    <recommendedName>
        <fullName evidence="9">(-)-germacrene D synthase-like</fullName>
    </recommendedName>
</protein>
<reference evidence="7 8" key="1">
    <citation type="journal article" date="2021" name="Hortic Res">
        <title>The domestication of Cucurbita argyrosperma as revealed by the genome of its wild relative.</title>
        <authorList>
            <person name="Barrera-Redondo J."/>
            <person name="Sanchez-de la Vega G."/>
            <person name="Aguirre-Liguori J.A."/>
            <person name="Castellanos-Morales G."/>
            <person name="Gutierrez-Guerrero Y.T."/>
            <person name="Aguirre-Dugua X."/>
            <person name="Aguirre-Planter E."/>
            <person name="Tenaillon M.I."/>
            <person name="Lira-Saade R."/>
            <person name="Eguiarte L.E."/>
        </authorList>
    </citation>
    <scope>NUCLEOTIDE SEQUENCE [LARGE SCALE GENOMIC DNA]</scope>
    <source>
        <strain evidence="7">JBR-2021</strain>
    </source>
</reference>
<organism evidence="7 8">
    <name type="scientific">Cucurbita argyrosperma subsp. sororia</name>
    <dbReference type="NCBI Taxonomy" id="37648"/>
    <lineage>
        <taxon>Eukaryota</taxon>
        <taxon>Viridiplantae</taxon>
        <taxon>Streptophyta</taxon>
        <taxon>Embryophyta</taxon>
        <taxon>Tracheophyta</taxon>
        <taxon>Spermatophyta</taxon>
        <taxon>Magnoliopsida</taxon>
        <taxon>eudicotyledons</taxon>
        <taxon>Gunneridae</taxon>
        <taxon>Pentapetalae</taxon>
        <taxon>rosids</taxon>
        <taxon>fabids</taxon>
        <taxon>Cucurbitales</taxon>
        <taxon>Cucurbitaceae</taxon>
        <taxon>Cucurbiteae</taxon>
        <taxon>Cucurbita</taxon>
    </lineage>
</organism>
<keyword evidence="3" id="KW-0460">Magnesium</keyword>
<evidence type="ECO:0000256" key="1">
    <source>
        <dbReference type="ARBA" id="ARBA00001946"/>
    </source>
</evidence>
<feature type="domain" description="Terpene synthase N-terminal" evidence="5">
    <location>
        <begin position="26"/>
        <end position="198"/>
    </location>
</feature>
<evidence type="ECO:0008006" key="9">
    <source>
        <dbReference type="Google" id="ProtNLM"/>
    </source>
</evidence>
<evidence type="ECO:0000256" key="4">
    <source>
        <dbReference type="ARBA" id="ARBA00023239"/>
    </source>
</evidence>
<dbReference type="EMBL" id="JAGKQH010000006">
    <property type="protein sequence ID" value="KAG6596799.1"/>
    <property type="molecule type" value="Genomic_DNA"/>
</dbReference>
<feature type="domain" description="Terpene synthase metal-binding" evidence="6">
    <location>
        <begin position="251"/>
        <end position="420"/>
    </location>
</feature>
<evidence type="ECO:0000259" key="6">
    <source>
        <dbReference type="Pfam" id="PF03936"/>
    </source>
</evidence>
<dbReference type="AlphaFoldDB" id="A0AAV6NDW0"/>
<dbReference type="Pfam" id="PF03936">
    <property type="entry name" value="Terpene_synth_C"/>
    <property type="match status" value="1"/>
</dbReference>
<name>A0AAV6NDW0_9ROSI</name>
<dbReference type="PANTHER" id="PTHR31225:SF221">
    <property type="entry name" value="(-)-GERMACRENE D SYNTHASE"/>
    <property type="match status" value="1"/>
</dbReference>
<comment type="cofactor">
    <cofactor evidence="1">
        <name>Mg(2+)</name>
        <dbReference type="ChEBI" id="CHEBI:18420"/>
    </cofactor>
</comment>
<evidence type="ECO:0000256" key="3">
    <source>
        <dbReference type="ARBA" id="ARBA00022842"/>
    </source>
</evidence>
<dbReference type="InterPro" id="IPR005630">
    <property type="entry name" value="Terpene_synthase_metal-bd"/>
</dbReference>